<evidence type="ECO:0000313" key="6">
    <source>
        <dbReference type="RefSeq" id="XP_010482614.1"/>
    </source>
</evidence>
<protein>
    <submittedName>
        <fullName evidence="6">Scarecrow-like protein 8</fullName>
    </submittedName>
</protein>
<dbReference type="GeneID" id="104761260"/>
<dbReference type="Pfam" id="PF03514">
    <property type="entry name" value="GRAS"/>
    <property type="match status" value="1"/>
</dbReference>
<keyword evidence="1" id="KW-0805">Transcription regulation</keyword>
<evidence type="ECO:0000256" key="2">
    <source>
        <dbReference type="ARBA" id="ARBA00023163"/>
    </source>
</evidence>
<comment type="caution">
    <text evidence="3">Lacks conserved residue(s) required for the propagation of feature annotation.</text>
</comment>
<evidence type="ECO:0000256" key="1">
    <source>
        <dbReference type="ARBA" id="ARBA00023015"/>
    </source>
</evidence>
<dbReference type="PANTHER" id="PTHR31636">
    <property type="entry name" value="OSJNBA0084A10.13 PROTEIN-RELATED"/>
    <property type="match status" value="1"/>
</dbReference>
<reference evidence="5" key="1">
    <citation type="journal article" date="2014" name="Nat. Commun.">
        <title>The emerging biofuel crop Camelina sativa retains a highly undifferentiated hexaploid genome structure.</title>
        <authorList>
            <person name="Kagale S."/>
            <person name="Koh C."/>
            <person name="Nixon J."/>
            <person name="Bollina V."/>
            <person name="Clarke W.E."/>
            <person name="Tuteja R."/>
            <person name="Spillane C."/>
            <person name="Robinson S.J."/>
            <person name="Links M.G."/>
            <person name="Clarke C."/>
            <person name="Higgins E.E."/>
            <person name="Huebert T."/>
            <person name="Sharpe A.G."/>
            <person name="Parkin I.A."/>
        </authorList>
    </citation>
    <scope>NUCLEOTIDE SEQUENCE [LARGE SCALE GENOMIC DNA]</scope>
    <source>
        <strain evidence="5">cv. DH55</strain>
    </source>
</reference>
<proteinExistence type="inferred from homology"/>
<dbReference type="InterPro" id="IPR005202">
    <property type="entry name" value="TF_GRAS"/>
</dbReference>
<sequence length="678" mass="73552">MSSGFPGGGGGPEFYGGGGGGRSIIHGGPGTVINVGSNNINNHQPTYRNQIPGIFLDQIGNRIAAGHGFAGKRTLADFQAAQQQHHQQQHQHQQQQPFYNQAALNAFLLRSVKPRNYQNHLQSPSPVIDLTSLNDMSFSQRYGLPVLRSQTTQQQSDLGLFGGIRMGFGSGNDNNNNMTLTGVPCIEPVQRNRVHESENNNNNMLNSLRELEKQLLDDDDDESDAQGGGGGDDDVSVITNSNSDWIQNLVTPNPNPNPYPVTSSSPSSSSSSSSPSTVSTTTTTASVCSRQTVMEIATVIAEGKTEIASELLARVSETPSLRRNSEEKLVDFMVKALRHRINNNPAKGLASPATELYGKEHLLSTQLLYELSPCFKLGFMAANLAILDSAGNNDEGIMNLHVIDFDIGEGGQYVNLLHALSTRRNGINQGQRQSTKTPVVKITVVTNSEGFVVGDGGEEKLKAVGDLLSQLGDRLGISVSFNVVASLRLGDLSRESLGCEPEEPLAVNFAFKLYRVPDESVCTENPRDELLRRVKGLNPRVVTIVEQEMNSNTASFLGRVSESCACYGALLESVESTVPSSNLDRGKVEEGIDRKLINAVTCEGIDRIERCEVFGKWRMRMSMAGFELMQSSEKIAESMKSRLSNGKRVHSGFTVKEDNGGVCFGWMGRTIAVASAWR</sequence>
<name>A0ABM0X9C5_CAMSA</name>
<organism evidence="5 6">
    <name type="scientific">Camelina sativa</name>
    <name type="common">False flax</name>
    <name type="synonym">Myagrum sativum</name>
    <dbReference type="NCBI Taxonomy" id="90675"/>
    <lineage>
        <taxon>Eukaryota</taxon>
        <taxon>Viridiplantae</taxon>
        <taxon>Streptophyta</taxon>
        <taxon>Embryophyta</taxon>
        <taxon>Tracheophyta</taxon>
        <taxon>Spermatophyta</taxon>
        <taxon>Magnoliopsida</taxon>
        <taxon>eudicotyledons</taxon>
        <taxon>Gunneridae</taxon>
        <taxon>Pentapetalae</taxon>
        <taxon>rosids</taxon>
        <taxon>malvids</taxon>
        <taxon>Brassicales</taxon>
        <taxon>Brassicaceae</taxon>
        <taxon>Camelineae</taxon>
        <taxon>Camelina</taxon>
    </lineage>
</organism>
<keyword evidence="5" id="KW-1185">Reference proteome</keyword>
<feature type="region of interest" description="Disordered" evidence="4">
    <location>
        <begin position="1"/>
        <end position="22"/>
    </location>
</feature>
<dbReference type="Proteomes" id="UP000694864">
    <property type="component" value="Chromosome 18"/>
</dbReference>
<reference evidence="6" key="2">
    <citation type="submission" date="2025-08" db="UniProtKB">
        <authorList>
            <consortium name="RefSeq"/>
        </authorList>
    </citation>
    <scope>IDENTIFICATION</scope>
    <source>
        <tissue evidence="6">Leaf</tissue>
    </source>
</reference>
<keyword evidence="2" id="KW-0804">Transcription</keyword>
<evidence type="ECO:0000313" key="5">
    <source>
        <dbReference type="Proteomes" id="UP000694864"/>
    </source>
</evidence>
<feature type="region of interest" description="Disordered" evidence="4">
    <location>
        <begin position="217"/>
        <end position="285"/>
    </location>
</feature>
<evidence type="ECO:0000256" key="3">
    <source>
        <dbReference type="PROSITE-ProRule" id="PRU01191"/>
    </source>
</evidence>
<evidence type="ECO:0000256" key="4">
    <source>
        <dbReference type="SAM" id="MobiDB-lite"/>
    </source>
</evidence>
<dbReference type="PROSITE" id="PS50985">
    <property type="entry name" value="GRAS"/>
    <property type="match status" value="1"/>
</dbReference>
<feature type="short sequence motif" description="VHIID" evidence="3">
    <location>
        <begin position="400"/>
        <end position="404"/>
    </location>
</feature>
<feature type="region of interest" description="SAW" evidence="3">
    <location>
        <begin position="601"/>
        <end position="678"/>
    </location>
</feature>
<feature type="region of interest" description="Leucine repeat II (LRII)" evidence="3">
    <location>
        <begin position="463"/>
        <end position="495"/>
    </location>
</feature>
<feature type="compositionally biased region" description="Low complexity" evidence="4">
    <location>
        <begin position="260"/>
        <end position="284"/>
    </location>
</feature>
<dbReference type="RefSeq" id="XP_010482614.1">
    <property type="nucleotide sequence ID" value="XM_010484312.2"/>
</dbReference>
<accession>A0ABM0X9C5</accession>
<gene>
    <name evidence="6" type="primary">LOC104761260</name>
</gene>
<comment type="similarity">
    <text evidence="3">Belongs to the GRAS family.</text>
</comment>
<feature type="compositionally biased region" description="Polar residues" evidence="4">
    <location>
        <begin position="237"/>
        <end position="249"/>
    </location>
</feature>